<protein>
    <submittedName>
        <fullName evidence="1">Uncharacterized protein</fullName>
    </submittedName>
</protein>
<dbReference type="Proteomes" id="UP001239111">
    <property type="component" value="Chromosome 2"/>
</dbReference>
<keyword evidence="2" id="KW-1185">Reference proteome</keyword>
<dbReference type="EMBL" id="CM056742">
    <property type="protein sequence ID" value="KAJ8676327.1"/>
    <property type="molecule type" value="Genomic_DNA"/>
</dbReference>
<organism evidence="1 2">
    <name type="scientific">Eretmocerus hayati</name>
    <dbReference type="NCBI Taxonomy" id="131215"/>
    <lineage>
        <taxon>Eukaryota</taxon>
        <taxon>Metazoa</taxon>
        <taxon>Ecdysozoa</taxon>
        <taxon>Arthropoda</taxon>
        <taxon>Hexapoda</taxon>
        <taxon>Insecta</taxon>
        <taxon>Pterygota</taxon>
        <taxon>Neoptera</taxon>
        <taxon>Endopterygota</taxon>
        <taxon>Hymenoptera</taxon>
        <taxon>Apocrita</taxon>
        <taxon>Proctotrupomorpha</taxon>
        <taxon>Chalcidoidea</taxon>
        <taxon>Aphelinidae</taxon>
        <taxon>Aphelininae</taxon>
        <taxon>Eretmocerus</taxon>
    </lineage>
</organism>
<accession>A0ACC2NYY8</accession>
<gene>
    <name evidence="1" type="ORF">QAD02_012114</name>
</gene>
<evidence type="ECO:0000313" key="1">
    <source>
        <dbReference type="EMBL" id="KAJ8676327.1"/>
    </source>
</evidence>
<evidence type="ECO:0000313" key="2">
    <source>
        <dbReference type="Proteomes" id="UP001239111"/>
    </source>
</evidence>
<name>A0ACC2NYY8_9HYME</name>
<reference evidence="1" key="1">
    <citation type="submission" date="2023-04" db="EMBL/GenBank/DDBJ databases">
        <title>A chromosome-level genome assembly of the parasitoid wasp Eretmocerus hayati.</title>
        <authorList>
            <person name="Zhong Y."/>
            <person name="Liu S."/>
            <person name="Liu Y."/>
        </authorList>
    </citation>
    <scope>NUCLEOTIDE SEQUENCE</scope>
    <source>
        <strain evidence="1">ZJU_SS_LIU_2023</strain>
    </source>
</reference>
<proteinExistence type="predicted"/>
<sequence>MSGASSARSAAMPGAEDMGSPRGSVLELLPVLAAVGVVIAVSVAAKLYLSYKDGKKRKILLIEPTVKYSLPLVEKQIVSHDTRLFKFGLPSPDHVLGLPIGQHVHLTANINGEVVIRAYTPVTCDDDYGHVDLVVKVYFKNVHPKFPEGGKLSQHLESLKIGETIDFRGPSGRLVYNGRGKFSIKLLRKEPPSQYSAKKVVMIAGGTGITPMLQLIRAIAKDPEDRTKVSLLYANQTEKDILLREELEEVQKNHPDQVKIWYTIDTSSEGWKYSTGFVNADMIAEHMHPPSPDTLVLMCGPPPMINYACTPNLDKLGYDAKLRFAY</sequence>
<comment type="caution">
    <text evidence="1">The sequence shown here is derived from an EMBL/GenBank/DDBJ whole genome shotgun (WGS) entry which is preliminary data.</text>
</comment>